<dbReference type="AlphaFoldDB" id="A0AAQ4D9P9"/>
<dbReference type="GO" id="GO:0031956">
    <property type="term" value="F:medium-chain fatty acid-CoA ligase activity"/>
    <property type="evidence" value="ECO:0007669"/>
    <property type="project" value="UniProtKB-EC"/>
</dbReference>
<evidence type="ECO:0000256" key="7">
    <source>
        <dbReference type="ARBA" id="ARBA00048277"/>
    </source>
</evidence>
<sequence length="584" mass="66008">MNLCWRRRWRGQRGVTLHSRHHRRRRCRSAGSTRTIRQQRDEATTDFAMLRRCWRRATAPFALAVARTPKEQTRVRPVSRREASRLSYYHGTSQVPLLPLVAGEVVDGTADVKGDNVAVVSCHQGISKTYVQFKLDIDQLAAALVSLGLPLGSKIGVVSSNIYEWPVIQFATAKAGLVLVNVNTAYQVPEMEHCLKLVDCEALILSEKFARQDYYSMLLKIAPELEHCDPGNLKCQRLPCLKHVILLGDEAKPGTITYDELLTLPSRKDYAAVDLRASQIRFDAPVNVQFTSGTTGKPKGALLSHFNIVNNANSLGHNMGLHKQDEVICLNVPMIHCFAHWRVLKPSINTGVMAGAPCPPEIIKHTIERMNTKRLHIFYGSTECSPVVTASDPDEPMEKWIHTVGRPLDHVEVKIVDDKNNIVPAGTRGELCARGYLIFLEYYNEPDRTKEVVRDKWYHTGDEAIMTEDGHVIISGRIKDMICRGGENVYPPEVEEFLYTHPDIEEVQVVGVPDKRLGEEICAWVKLKEGKTLTKEEIKEFCDGKISYFKTPKYVLFVDSFPKTVSGKIQKFKIREESRKLLNL</sequence>
<dbReference type="Proteomes" id="UP001321473">
    <property type="component" value="Unassembled WGS sequence"/>
</dbReference>
<comment type="catalytic activity">
    <reaction evidence="7">
        <text>a medium-chain fatty acid + ATP + CoA = a medium-chain fatty acyl-CoA + AMP + diphosphate</text>
        <dbReference type="Rhea" id="RHEA:48340"/>
        <dbReference type="ChEBI" id="CHEBI:30616"/>
        <dbReference type="ChEBI" id="CHEBI:33019"/>
        <dbReference type="ChEBI" id="CHEBI:57287"/>
        <dbReference type="ChEBI" id="CHEBI:59558"/>
        <dbReference type="ChEBI" id="CHEBI:90546"/>
        <dbReference type="ChEBI" id="CHEBI:456215"/>
        <dbReference type="EC" id="6.2.1.2"/>
    </reaction>
</comment>
<accession>A0AAQ4D9P9</accession>
<feature type="domain" description="AMP-dependent synthetase/ligase" evidence="9">
    <location>
        <begin position="109"/>
        <end position="344"/>
    </location>
</feature>
<dbReference type="InterPro" id="IPR000873">
    <property type="entry name" value="AMP-dep_synth/lig_dom"/>
</dbReference>
<dbReference type="InterPro" id="IPR045851">
    <property type="entry name" value="AMP-bd_C_sf"/>
</dbReference>
<comment type="caution">
    <text evidence="11">The sequence shown here is derived from an EMBL/GenBank/DDBJ whole genome shotgun (WGS) entry which is preliminary data.</text>
</comment>
<dbReference type="PANTHER" id="PTHR43201">
    <property type="entry name" value="ACYL-COA SYNTHETASE"/>
    <property type="match status" value="1"/>
</dbReference>
<dbReference type="EMBL" id="JARKHS020033348">
    <property type="protein sequence ID" value="KAK8759189.1"/>
    <property type="molecule type" value="Genomic_DNA"/>
</dbReference>
<gene>
    <name evidence="11" type="ORF">V5799_003175</name>
</gene>
<keyword evidence="2" id="KW-0436">Ligase</keyword>
<dbReference type="InterPro" id="IPR020845">
    <property type="entry name" value="AMP-binding_CS"/>
</dbReference>
<dbReference type="InterPro" id="IPR025110">
    <property type="entry name" value="AMP-bd_C"/>
</dbReference>
<evidence type="ECO:0000256" key="5">
    <source>
        <dbReference type="ARBA" id="ARBA00039638"/>
    </source>
</evidence>
<dbReference type="Pfam" id="PF13193">
    <property type="entry name" value="AMP-binding_C"/>
    <property type="match status" value="1"/>
</dbReference>
<dbReference type="Pfam" id="PF00501">
    <property type="entry name" value="AMP-binding"/>
    <property type="match status" value="2"/>
</dbReference>
<comment type="catalytic activity">
    <reaction evidence="6">
        <text>octanoate + ATP + CoA = octanoyl-CoA + AMP + diphosphate</text>
        <dbReference type="Rhea" id="RHEA:33631"/>
        <dbReference type="ChEBI" id="CHEBI:25646"/>
        <dbReference type="ChEBI" id="CHEBI:30616"/>
        <dbReference type="ChEBI" id="CHEBI:33019"/>
        <dbReference type="ChEBI" id="CHEBI:57287"/>
        <dbReference type="ChEBI" id="CHEBI:57386"/>
        <dbReference type="ChEBI" id="CHEBI:456215"/>
    </reaction>
</comment>
<comment type="similarity">
    <text evidence="1">Belongs to the ATP-dependent AMP-binding enzyme family.</text>
</comment>
<proteinExistence type="inferred from homology"/>
<feature type="domain" description="AMP-binding enzyme C-terminal" evidence="10">
    <location>
        <begin position="493"/>
        <end position="568"/>
    </location>
</feature>
<evidence type="ECO:0000259" key="10">
    <source>
        <dbReference type="Pfam" id="PF13193"/>
    </source>
</evidence>
<organism evidence="11 12">
    <name type="scientific">Amblyomma americanum</name>
    <name type="common">Lone star tick</name>
    <dbReference type="NCBI Taxonomy" id="6943"/>
    <lineage>
        <taxon>Eukaryota</taxon>
        <taxon>Metazoa</taxon>
        <taxon>Ecdysozoa</taxon>
        <taxon>Arthropoda</taxon>
        <taxon>Chelicerata</taxon>
        <taxon>Arachnida</taxon>
        <taxon>Acari</taxon>
        <taxon>Parasitiformes</taxon>
        <taxon>Ixodida</taxon>
        <taxon>Ixodoidea</taxon>
        <taxon>Ixodidae</taxon>
        <taxon>Amblyomminae</taxon>
        <taxon>Amblyomma</taxon>
    </lineage>
</organism>
<feature type="region of interest" description="Disordered" evidence="8">
    <location>
        <begin position="16"/>
        <end position="38"/>
    </location>
</feature>
<dbReference type="EC" id="6.2.1.2" evidence="4"/>
<dbReference type="Gene3D" id="3.40.50.12780">
    <property type="entry name" value="N-terminal domain of ligase-like"/>
    <property type="match status" value="2"/>
</dbReference>
<evidence type="ECO:0000256" key="6">
    <source>
        <dbReference type="ARBA" id="ARBA00047319"/>
    </source>
</evidence>
<dbReference type="PANTHER" id="PTHR43201:SF5">
    <property type="entry name" value="MEDIUM-CHAIN ACYL-COA LIGASE ACSF2, MITOCHONDRIAL"/>
    <property type="match status" value="1"/>
</dbReference>
<feature type="domain" description="AMP-dependent synthetase/ligase" evidence="9">
    <location>
        <begin position="346"/>
        <end position="443"/>
    </location>
</feature>
<dbReference type="SUPFAM" id="SSF56801">
    <property type="entry name" value="Acetyl-CoA synthetase-like"/>
    <property type="match status" value="1"/>
</dbReference>
<evidence type="ECO:0000313" key="11">
    <source>
        <dbReference type="EMBL" id="KAK8759189.1"/>
    </source>
</evidence>
<evidence type="ECO:0000256" key="4">
    <source>
        <dbReference type="ARBA" id="ARBA00039009"/>
    </source>
</evidence>
<protein>
    <recommendedName>
        <fullName evidence="5">Medium-chain acyl-CoA ligase ACSF2, mitochondrial</fullName>
        <ecNumber evidence="4">6.2.1.2</ecNumber>
    </recommendedName>
</protein>
<dbReference type="GO" id="GO:0006631">
    <property type="term" value="P:fatty acid metabolic process"/>
    <property type="evidence" value="ECO:0007669"/>
    <property type="project" value="TreeGrafter"/>
</dbReference>
<dbReference type="PROSITE" id="PS00455">
    <property type="entry name" value="AMP_BINDING"/>
    <property type="match status" value="1"/>
</dbReference>
<evidence type="ECO:0000259" key="9">
    <source>
        <dbReference type="Pfam" id="PF00501"/>
    </source>
</evidence>
<evidence type="ECO:0000313" key="12">
    <source>
        <dbReference type="Proteomes" id="UP001321473"/>
    </source>
</evidence>
<evidence type="ECO:0000256" key="3">
    <source>
        <dbReference type="ARBA" id="ARBA00037247"/>
    </source>
</evidence>
<evidence type="ECO:0000256" key="2">
    <source>
        <dbReference type="ARBA" id="ARBA00022598"/>
    </source>
</evidence>
<reference evidence="11 12" key="1">
    <citation type="journal article" date="2023" name="Arcadia Sci">
        <title>De novo assembly of a long-read Amblyomma americanum tick genome.</title>
        <authorList>
            <person name="Chou S."/>
            <person name="Poskanzer K.E."/>
            <person name="Rollins M."/>
            <person name="Thuy-Boun P.S."/>
        </authorList>
    </citation>
    <scope>NUCLEOTIDE SEQUENCE [LARGE SCALE GENOMIC DNA]</scope>
    <source>
        <strain evidence="11">F_SG_1</strain>
        <tissue evidence="11">Salivary glands</tissue>
    </source>
</reference>
<evidence type="ECO:0000256" key="1">
    <source>
        <dbReference type="ARBA" id="ARBA00006432"/>
    </source>
</evidence>
<dbReference type="FunFam" id="3.30.300.30:FF:000008">
    <property type="entry name" value="2,3-dihydroxybenzoate-AMP ligase"/>
    <property type="match status" value="1"/>
</dbReference>
<comment type="function">
    <text evidence="3">Acyl-CoA synthases catalyze the initial reaction in fatty acid metabolism, by forming a thioester with CoA. Has some preference toward medium-chain substrates. Plays a role in adipocyte differentiation.</text>
</comment>
<keyword evidence="12" id="KW-1185">Reference proteome</keyword>
<dbReference type="InterPro" id="IPR042099">
    <property type="entry name" value="ANL_N_sf"/>
</dbReference>
<evidence type="ECO:0000256" key="8">
    <source>
        <dbReference type="SAM" id="MobiDB-lite"/>
    </source>
</evidence>
<name>A0AAQ4D9P9_AMBAM</name>
<dbReference type="Gene3D" id="3.30.300.30">
    <property type="match status" value="1"/>
</dbReference>
<feature type="compositionally biased region" description="Basic residues" evidence="8">
    <location>
        <begin position="18"/>
        <end position="28"/>
    </location>
</feature>